<keyword evidence="3" id="KW-1185">Reference proteome</keyword>
<feature type="domain" description="WCX" evidence="1">
    <location>
        <begin position="163"/>
        <end position="198"/>
    </location>
</feature>
<comment type="caution">
    <text evidence="2">The sequence shown here is derived from an EMBL/GenBank/DDBJ whole genome shotgun (WGS) entry which is preliminary data.</text>
</comment>
<dbReference type="RefSeq" id="WP_106499964.1">
    <property type="nucleotide sequence ID" value="NZ_PXVC01000027.1"/>
</dbReference>
<dbReference type="AlphaFoldDB" id="A0A2P7EED6"/>
<evidence type="ECO:0000313" key="2">
    <source>
        <dbReference type="EMBL" id="PSI01578.1"/>
    </source>
</evidence>
<gene>
    <name evidence="2" type="ORF">C7K08_07170</name>
</gene>
<accession>A0A2P7EED6</accession>
<dbReference type="EMBL" id="PXVC01000027">
    <property type="protein sequence ID" value="PSI01578.1"/>
    <property type="molecule type" value="Genomic_DNA"/>
</dbReference>
<reference evidence="3" key="1">
    <citation type="submission" date="2018-03" db="EMBL/GenBank/DDBJ databases">
        <title>Ecological and genomic features of two cosmopolitan and abundant freshwater picocyanobacteria.</title>
        <authorList>
            <person name="Cabello-Yeves P.J."/>
            <person name="Picazo A."/>
            <person name="Camacho A."/>
            <person name="Callieri C."/>
            <person name="Rosselli R."/>
            <person name="Roda-Garcia J."/>
            <person name="Coutinho F.H."/>
            <person name="Rodriguez-Valera F."/>
        </authorList>
    </citation>
    <scope>NUCLEOTIDE SEQUENCE [LARGE SCALE GENOMIC DNA]</scope>
    <source>
        <strain evidence="3">Tous</strain>
    </source>
</reference>
<evidence type="ECO:0000313" key="3">
    <source>
        <dbReference type="Proteomes" id="UP000240206"/>
    </source>
</evidence>
<evidence type="ECO:0000259" key="1">
    <source>
        <dbReference type="Pfam" id="PF25583"/>
    </source>
</evidence>
<protein>
    <recommendedName>
        <fullName evidence="1">WCX domain-containing protein</fullName>
    </recommendedName>
</protein>
<proteinExistence type="predicted"/>
<dbReference type="Proteomes" id="UP000240206">
    <property type="component" value="Unassembled WGS sequence"/>
</dbReference>
<dbReference type="InterPro" id="IPR057727">
    <property type="entry name" value="WCX_dom"/>
</dbReference>
<sequence>MALQLLFHNIGWYLAYERDAVGRDHGLIRTERLDRLALRQVDSGFRRTPEQRADAVRRLARLMELSGGIYFGDDAASQEQLCEASPEELRALLTTVRFRCTLRVYRFLREGLQRYPLSQMRLSKPLSGDRWRQPAKAPVVLKPIEGDAHPFPIEIDLPPWTVARDVDFRRWLFGYGADVVIESPQSVVDEVSSRAKQLTGLHASSH</sequence>
<organism evidence="2 3">
    <name type="scientific">Synechococcus lacustris str. Tous</name>
    <dbReference type="NCBI Taxonomy" id="1910958"/>
    <lineage>
        <taxon>Bacteria</taxon>
        <taxon>Bacillati</taxon>
        <taxon>Cyanobacteriota</taxon>
        <taxon>Cyanophyceae</taxon>
        <taxon>Synechococcales</taxon>
        <taxon>Synechococcaceae</taxon>
        <taxon>Synechococcus</taxon>
    </lineage>
</organism>
<name>A0A2P7EED6_9SYNE</name>
<dbReference type="Pfam" id="PF25583">
    <property type="entry name" value="WCX"/>
    <property type="match status" value="1"/>
</dbReference>